<dbReference type="GeneID" id="54349770"/>
<gene>
    <name evidence="2" type="ORF">M421DRAFT_419406</name>
</gene>
<name>A0A6A5RR17_9PLEO</name>
<feature type="region of interest" description="Disordered" evidence="1">
    <location>
        <begin position="112"/>
        <end position="131"/>
    </location>
</feature>
<protein>
    <submittedName>
        <fullName evidence="2">Uncharacterized protein</fullName>
    </submittedName>
</protein>
<proteinExistence type="predicted"/>
<accession>A0A6A5RR17</accession>
<feature type="compositionally biased region" description="Polar residues" evidence="1">
    <location>
        <begin position="119"/>
        <end position="129"/>
    </location>
</feature>
<evidence type="ECO:0000313" key="2">
    <source>
        <dbReference type="EMBL" id="KAF1929618.1"/>
    </source>
</evidence>
<dbReference type="RefSeq" id="XP_033449866.1">
    <property type="nucleotide sequence ID" value="XM_033592102.1"/>
</dbReference>
<evidence type="ECO:0000313" key="3">
    <source>
        <dbReference type="Proteomes" id="UP000800082"/>
    </source>
</evidence>
<dbReference type="Proteomes" id="UP000800082">
    <property type="component" value="Unassembled WGS sequence"/>
</dbReference>
<dbReference type="EMBL" id="ML978965">
    <property type="protein sequence ID" value="KAF1929618.1"/>
    <property type="molecule type" value="Genomic_DNA"/>
</dbReference>
<sequence>MYWRVFVQIATARIHRPSPQIGTLTTRRKVELRYRLACMRRYALRDEALGTAHAGQQPSSRHAVGSRDRSLLRRTASIRKEMARMYTYQVISHETSAMRHQCTPKDKQATNIAAAPRTPTHSASNSPAQTHRRIHASYLRRPLAWKKKQTHKPLTAKQRKSVGDLL</sequence>
<evidence type="ECO:0000256" key="1">
    <source>
        <dbReference type="SAM" id="MobiDB-lite"/>
    </source>
</evidence>
<keyword evidence="3" id="KW-1185">Reference proteome</keyword>
<organism evidence="2 3">
    <name type="scientific">Didymella exigua CBS 183.55</name>
    <dbReference type="NCBI Taxonomy" id="1150837"/>
    <lineage>
        <taxon>Eukaryota</taxon>
        <taxon>Fungi</taxon>
        <taxon>Dikarya</taxon>
        <taxon>Ascomycota</taxon>
        <taxon>Pezizomycotina</taxon>
        <taxon>Dothideomycetes</taxon>
        <taxon>Pleosporomycetidae</taxon>
        <taxon>Pleosporales</taxon>
        <taxon>Pleosporineae</taxon>
        <taxon>Didymellaceae</taxon>
        <taxon>Didymella</taxon>
    </lineage>
</organism>
<feature type="region of interest" description="Disordered" evidence="1">
    <location>
        <begin position="142"/>
        <end position="166"/>
    </location>
</feature>
<dbReference type="AlphaFoldDB" id="A0A6A5RR17"/>
<reference evidence="2" key="1">
    <citation type="journal article" date="2020" name="Stud. Mycol.">
        <title>101 Dothideomycetes genomes: a test case for predicting lifestyles and emergence of pathogens.</title>
        <authorList>
            <person name="Haridas S."/>
            <person name="Albert R."/>
            <person name="Binder M."/>
            <person name="Bloem J."/>
            <person name="Labutti K."/>
            <person name="Salamov A."/>
            <person name="Andreopoulos B."/>
            <person name="Baker S."/>
            <person name="Barry K."/>
            <person name="Bills G."/>
            <person name="Bluhm B."/>
            <person name="Cannon C."/>
            <person name="Castanera R."/>
            <person name="Culley D."/>
            <person name="Daum C."/>
            <person name="Ezra D."/>
            <person name="Gonzalez J."/>
            <person name="Henrissat B."/>
            <person name="Kuo A."/>
            <person name="Liang C."/>
            <person name="Lipzen A."/>
            <person name="Lutzoni F."/>
            <person name="Magnuson J."/>
            <person name="Mondo S."/>
            <person name="Nolan M."/>
            <person name="Ohm R."/>
            <person name="Pangilinan J."/>
            <person name="Park H.-J."/>
            <person name="Ramirez L."/>
            <person name="Alfaro M."/>
            <person name="Sun H."/>
            <person name="Tritt A."/>
            <person name="Yoshinaga Y."/>
            <person name="Zwiers L.-H."/>
            <person name="Turgeon B."/>
            <person name="Goodwin S."/>
            <person name="Spatafora J."/>
            <person name="Crous P."/>
            <person name="Grigoriev I."/>
        </authorList>
    </citation>
    <scope>NUCLEOTIDE SEQUENCE</scope>
    <source>
        <strain evidence="2">CBS 183.55</strain>
    </source>
</reference>